<feature type="compositionally biased region" description="Gly residues" evidence="1">
    <location>
        <begin position="1"/>
        <end position="18"/>
    </location>
</feature>
<feature type="region of interest" description="Disordered" evidence="1">
    <location>
        <begin position="459"/>
        <end position="525"/>
    </location>
</feature>
<sequence length="871" mass="92682">MSSSGSGGGRMGGAGGGSATTTKKMLQSIREIVGGNFPDDEIYAMLKECNLDPSETIHRLLNQDTFHKVKSKREKKKETKDSTESRLRIVNITSNRGGRSSAEHPVRTGATQVSSSDYGGIRSKSLQKKENGPTATSSGHGAIGGSVAAKSSAPRSDYVAMENVECSAVMAETISSQYSSGVQRAWPGMSGQRTLADIVKMGRPLVKTSGVPFASAESYTACVNSSKIMHASTNGSDPKVLLPESYHMDPFSNGSMIVQEPSSSVGSYASHDDWPLVHPSSARNGSSHLEAHDTSAVYTDQSTSLHLHADDVSLHCNVQQENLHSFEGNINANNLAEDSLRTASASERQIGIDSSAEETVLDHDSFRDMNSYQSHGQRFESHEVSGENAGVSLTASALQRLNLVEESSAREEEDSPGVIFPNNLQIANADCSHLSFGSFGSGVGASFPESFSSLESTGILEVPSEKSETTSLDHSDARNSEYNGSEQLRSGLKENDDSRPSTNDESFEMSSLRPDGIRTSSSAATEGLQYSFEPSVSGYTLSDTTEANSASYASVQENSQMQNISPFSGIMEAYTSSSPSNLLASAGQPSREFDLAYSNLLATQSMPTKYSTSASSMTMPSVSMLEVENPARHNLPSTSIPAGSQAPQQVPVQAYSQPTLPLGHFANIVGYPFLHPQSYTYLPSAFQQAYPSSSTYSKYALPQQYKAASAGISNLPPSAAPSSFRGGFGGAANILGNFQLNTSTSSGNTAVGYDDLLSSQYKEASHYLPLQQNESSAMWLHGGGGGSRTMPAVPGSYYSFQGQGQDGGLRQSQQQPPLPPPYRATAGYQNLYHAQMGLGQEQRQGVADGGSMNPLRGPSSQAAASHLWQHY</sequence>
<protein>
    <recommendedName>
        <fullName evidence="2">GBF-interacting protein 1 N-terminal domain-containing protein</fullName>
    </recommendedName>
</protein>
<gene>
    <name evidence="3" type="ORF">SI8410_09012752</name>
</gene>
<feature type="region of interest" description="Disordered" evidence="1">
    <location>
        <begin position="93"/>
        <end position="154"/>
    </location>
</feature>
<dbReference type="InterPro" id="IPR009060">
    <property type="entry name" value="UBA-like_sf"/>
</dbReference>
<feature type="region of interest" description="Disordered" evidence="1">
    <location>
        <begin position="841"/>
        <end position="871"/>
    </location>
</feature>
<feature type="compositionally biased region" description="Basic and acidic residues" evidence="1">
    <location>
        <begin position="463"/>
        <end position="479"/>
    </location>
</feature>
<feature type="region of interest" description="Disordered" evidence="1">
    <location>
        <begin position="67"/>
        <end position="86"/>
    </location>
</feature>
<evidence type="ECO:0000313" key="3">
    <source>
        <dbReference type="EMBL" id="CAA7402074.1"/>
    </source>
</evidence>
<organism evidence="3 4">
    <name type="scientific">Spirodela intermedia</name>
    <name type="common">Intermediate duckweed</name>
    <dbReference type="NCBI Taxonomy" id="51605"/>
    <lineage>
        <taxon>Eukaryota</taxon>
        <taxon>Viridiplantae</taxon>
        <taxon>Streptophyta</taxon>
        <taxon>Embryophyta</taxon>
        <taxon>Tracheophyta</taxon>
        <taxon>Spermatophyta</taxon>
        <taxon>Magnoliopsida</taxon>
        <taxon>Liliopsida</taxon>
        <taxon>Araceae</taxon>
        <taxon>Lemnoideae</taxon>
        <taxon>Spirodela</taxon>
    </lineage>
</organism>
<reference evidence="3" key="1">
    <citation type="submission" date="2020-02" db="EMBL/GenBank/DDBJ databases">
        <authorList>
            <person name="Scholz U."/>
            <person name="Mascher M."/>
            <person name="Fiebig A."/>
        </authorList>
    </citation>
    <scope>NUCLEOTIDE SEQUENCE</scope>
</reference>
<dbReference type="Proteomes" id="UP000663760">
    <property type="component" value="Chromosome 9"/>
</dbReference>
<feature type="region of interest" description="Disordered" evidence="1">
    <location>
        <begin position="1"/>
        <end position="23"/>
    </location>
</feature>
<dbReference type="AlphaFoldDB" id="A0A7I8KYN3"/>
<name>A0A7I8KYN3_SPIIN</name>
<evidence type="ECO:0000256" key="1">
    <source>
        <dbReference type="SAM" id="MobiDB-lite"/>
    </source>
</evidence>
<accession>A0A7I8KYN3</accession>
<dbReference type="SUPFAM" id="SSF46934">
    <property type="entry name" value="UBA-like"/>
    <property type="match status" value="1"/>
</dbReference>
<dbReference type="OrthoDB" id="762072at2759"/>
<feature type="domain" description="GBF-interacting protein 1 N-terminal" evidence="2">
    <location>
        <begin position="21"/>
        <end position="78"/>
    </location>
</feature>
<dbReference type="PANTHER" id="PTHR46445">
    <property type="entry name" value="RNA POLYMERASE II DEGRADATION FACTOR-LIKE PROTEIN (DUF1296)"/>
    <property type="match status" value="1"/>
</dbReference>
<dbReference type="InterPro" id="IPR009719">
    <property type="entry name" value="GIP1_N"/>
</dbReference>
<feature type="compositionally biased region" description="Basic and acidic residues" evidence="1">
    <location>
        <begin position="76"/>
        <end position="86"/>
    </location>
</feature>
<evidence type="ECO:0000313" key="4">
    <source>
        <dbReference type="Proteomes" id="UP000663760"/>
    </source>
</evidence>
<dbReference type="Pfam" id="PF06972">
    <property type="entry name" value="GIP1_N"/>
    <property type="match status" value="1"/>
</dbReference>
<dbReference type="PANTHER" id="PTHR46445:SF3">
    <property type="entry name" value="RNA POLYMERASE II DEGRADATION FACTOR-LIKE PROTEIN (DUF1296)-RELATED"/>
    <property type="match status" value="1"/>
</dbReference>
<evidence type="ECO:0000259" key="2">
    <source>
        <dbReference type="Pfam" id="PF06972"/>
    </source>
</evidence>
<feature type="region of interest" description="Disordered" evidence="1">
    <location>
        <begin position="799"/>
        <end position="819"/>
    </location>
</feature>
<proteinExistence type="predicted"/>
<keyword evidence="4" id="KW-1185">Reference proteome</keyword>
<dbReference type="EMBL" id="LR746272">
    <property type="protein sequence ID" value="CAA7402074.1"/>
    <property type="molecule type" value="Genomic_DNA"/>
</dbReference>